<proteinExistence type="predicted"/>
<evidence type="ECO:0000313" key="2">
    <source>
        <dbReference type="EMBL" id="KAG2286698.1"/>
    </source>
</evidence>
<keyword evidence="3" id="KW-1185">Reference proteome</keyword>
<gene>
    <name evidence="2" type="ORF">Bca52824_046302</name>
</gene>
<evidence type="ECO:0000313" key="3">
    <source>
        <dbReference type="Proteomes" id="UP000886595"/>
    </source>
</evidence>
<dbReference type="AlphaFoldDB" id="A0A8X7RGW6"/>
<organism evidence="2 3">
    <name type="scientific">Brassica carinata</name>
    <name type="common">Ethiopian mustard</name>
    <name type="synonym">Abyssinian cabbage</name>
    <dbReference type="NCBI Taxonomy" id="52824"/>
    <lineage>
        <taxon>Eukaryota</taxon>
        <taxon>Viridiplantae</taxon>
        <taxon>Streptophyta</taxon>
        <taxon>Embryophyta</taxon>
        <taxon>Tracheophyta</taxon>
        <taxon>Spermatophyta</taxon>
        <taxon>Magnoliopsida</taxon>
        <taxon>eudicotyledons</taxon>
        <taxon>Gunneridae</taxon>
        <taxon>Pentapetalae</taxon>
        <taxon>rosids</taxon>
        <taxon>malvids</taxon>
        <taxon>Brassicales</taxon>
        <taxon>Brassicaceae</taxon>
        <taxon>Brassiceae</taxon>
        <taxon>Brassica</taxon>
    </lineage>
</organism>
<dbReference type="EMBL" id="JAAMPC010000010">
    <property type="protein sequence ID" value="KAG2286698.1"/>
    <property type="molecule type" value="Genomic_DNA"/>
</dbReference>
<comment type="caution">
    <text evidence="2">The sequence shown here is derived from an EMBL/GenBank/DDBJ whole genome shotgun (WGS) entry which is preliminary data.</text>
</comment>
<feature type="compositionally biased region" description="Acidic residues" evidence="1">
    <location>
        <begin position="69"/>
        <end position="79"/>
    </location>
</feature>
<dbReference type="Proteomes" id="UP000886595">
    <property type="component" value="Unassembled WGS sequence"/>
</dbReference>
<name>A0A8X7RGW6_BRACI</name>
<evidence type="ECO:0000256" key="1">
    <source>
        <dbReference type="SAM" id="MobiDB-lite"/>
    </source>
</evidence>
<sequence>MEESEYFDLVGPTTENVAGSPDMEGLSSSGLVDPTSETIVGSSEMERSGSSDLGETELKETDYYSNLVEVDEREMEDPS</sequence>
<protein>
    <submittedName>
        <fullName evidence="2">Uncharacterized protein</fullName>
    </submittedName>
</protein>
<feature type="compositionally biased region" description="Polar residues" evidence="1">
    <location>
        <begin position="26"/>
        <end position="41"/>
    </location>
</feature>
<reference evidence="2 3" key="1">
    <citation type="submission" date="2020-02" db="EMBL/GenBank/DDBJ databases">
        <authorList>
            <person name="Ma Q."/>
            <person name="Huang Y."/>
            <person name="Song X."/>
            <person name="Pei D."/>
        </authorList>
    </citation>
    <scope>NUCLEOTIDE SEQUENCE [LARGE SCALE GENOMIC DNA]</scope>
    <source>
        <strain evidence="2">Sxm20200214</strain>
        <tissue evidence="2">Leaf</tissue>
    </source>
</reference>
<feature type="region of interest" description="Disordered" evidence="1">
    <location>
        <begin position="1"/>
        <end position="79"/>
    </location>
</feature>
<accession>A0A8X7RGW6</accession>